<protein>
    <submittedName>
        <fullName evidence="1">Uncharacterized protein</fullName>
    </submittedName>
</protein>
<accession>A0A382JPU8</accession>
<gene>
    <name evidence="1" type="ORF">METZ01_LOCUS266702</name>
</gene>
<reference evidence="1" key="1">
    <citation type="submission" date="2018-05" db="EMBL/GenBank/DDBJ databases">
        <authorList>
            <person name="Lanie J.A."/>
            <person name="Ng W.-L."/>
            <person name="Kazmierczak K.M."/>
            <person name="Andrzejewski T.M."/>
            <person name="Davidsen T.M."/>
            <person name="Wayne K.J."/>
            <person name="Tettelin H."/>
            <person name="Glass J.I."/>
            <person name="Rusch D."/>
            <person name="Podicherti R."/>
            <person name="Tsui H.-C.T."/>
            <person name="Winkler M.E."/>
        </authorList>
    </citation>
    <scope>NUCLEOTIDE SEQUENCE</scope>
</reference>
<dbReference type="EMBL" id="UINC01075550">
    <property type="protein sequence ID" value="SVC13848.1"/>
    <property type="molecule type" value="Genomic_DNA"/>
</dbReference>
<sequence>MAKFINFHCVNTAAAQPFGPSYDVLINVEDVAKIAATGATGQNVKTLIVSLKQSPIGTPNATNPKTITFGVSCDTAAGTNPTLVSGQANSIYDAVIRALTANPGGVKSTVSLPQDQAATPLQMYFNGATYA</sequence>
<organism evidence="1">
    <name type="scientific">marine metagenome</name>
    <dbReference type="NCBI Taxonomy" id="408172"/>
    <lineage>
        <taxon>unclassified sequences</taxon>
        <taxon>metagenomes</taxon>
        <taxon>ecological metagenomes</taxon>
    </lineage>
</organism>
<proteinExistence type="predicted"/>
<evidence type="ECO:0000313" key="1">
    <source>
        <dbReference type="EMBL" id="SVC13848.1"/>
    </source>
</evidence>
<dbReference type="AlphaFoldDB" id="A0A382JPU8"/>
<name>A0A382JPU8_9ZZZZ</name>